<dbReference type="InterPro" id="IPR019264">
    <property type="entry name" value="DUF2179"/>
</dbReference>
<dbReference type="EMBL" id="FMYV01000002">
    <property type="protein sequence ID" value="SDC16186.1"/>
    <property type="molecule type" value="Genomic_DNA"/>
</dbReference>
<evidence type="ECO:0000256" key="4">
    <source>
        <dbReference type="ARBA" id="ARBA00022989"/>
    </source>
</evidence>
<dbReference type="Gene3D" id="3.30.70.120">
    <property type="match status" value="1"/>
</dbReference>
<evidence type="ECO:0000259" key="7">
    <source>
        <dbReference type="Pfam" id="PF10035"/>
    </source>
</evidence>
<dbReference type="Pfam" id="PF10035">
    <property type="entry name" value="DUF2179"/>
    <property type="match status" value="1"/>
</dbReference>
<keyword evidence="4 6" id="KW-1133">Transmembrane helix</keyword>
<dbReference type="Proteomes" id="UP000199322">
    <property type="component" value="Unassembled WGS sequence"/>
</dbReference>
<dbReference type="RefSeq" id="WP_091402507.1">
    <property type="nucleotide sequence ID" value="NZ_FMYV01000002.1"/>
</dbReference>
<evidence type="ECO:0000256" key="6">
    <source>
        <dbReference type="SAM" id="Phobius"/>
    </source>
</evidence>
<feature type="transmembrane region" description="Helical" evidence="6">
    <location>
        <begin position="146"/>
        <end position="167"/>
    </location>
</feature>
<dbReference type="InterPro" id="IPR015867">
    <property type="entry name" value="N-reg_PII/ATP_PRibTrfase_C"/>
</dbReference>
<keyword evidence="5 6" id="KW-0472">Membrane</keyword>
<feature type="transmembrane region" description="Helical" evidence="6">
    <location>
        <begin position="173"/>
        <end position="191"/>
    </location>
</feature>
<dbReference type="CDD" id="cd16380">
    <property type="entry name" value="YitT_C"/>
    <property type="match status" value="1"/>
</dbReference>
<feature type="domain" description="DUF2179" evidence="7">
    <location>
        <begin position="220"/>
        <end position="274"/>
    </location>
</feature>
<evidence type="ECO:0000256" key="1">
    <source>
        <dbReference type="ARBA" id="ARBA00004651"/>
    </source>
</evidence>
<proteinExistence type="predicted"/>
<gene>
    <name evidence="8" type="ORF">SAMN04488588_0482</name>
</gene>
<keyword evidence="3 6" id="KW-0812">Transmembrane</keyword>
<keyword evidence="2" id="KW-1003">Cell membrane</keyword>
<feature type="transmembrane region" description="Helical" evidence="6">
    <location>
        <begin position="105"/>
        <end position="125"/>
    </location>
</feature>
<dbReference type="Pfam" id="PF02588">
    <property type="entry name" value="YitT_membrane"/>
    <property type="match status" value="1"/>
</dbReference>
<feature type="transmembrane region" description="Helical" evidence="6">
    <location>
        <begin position="9"/>
        <end position="28"/>
    </location>
</feature>
<feature type="transmembrane region" description="Helical" evidence="6">
    <location>
        <begin position="75"/>
        <end position="93"/>
    </location>
</feature>
<evidence type="ECO:0000256" key="2">
    <source>
        <dbReference type="ARBA" id="ARBA00022475"/>
    </source>
</evidence>
<feature type="transmembrane region" description="Helical" evidence="6">
    <location>
        <begin position="43"/>
        <end position="68"/>
    </location>
</feature>
<evidence type="ECO:0000313" key="8">
    <source>
        <dbReference type="EMBL" id="SDC16186.1"/>
    </source>
</evidence>
<evidence type="ECO:0000256" key="3">
    <source>
        <dbReference type="ARBA" id="ARBA00022692"/>
    </source>
</evidence>
<evidence type="ECO:0000256" key="5">
    <source>
        <dbReference type="ARBA" id="ARBA00023136"/>
    </source>
</evidence>
<organism evidence="8 9">
    <name type="scientific">Geotoga petraea</name>
    <dbReference type="NCBI Taxonomy" id="28234"/>
    <lineage>
        <taxon>Bacteria</taxon>
        <taxon>Thermotogati</taxon>
        <taxon>Thermotogota</taxon>
        <taxon>Thermotogae</taxon>
        <taxon>Petrotogales</taxon>
        <taxon>Petrotogaceae</taxon>
        <taxon>Geotoga</taxon>
    </lineage>
</organism>
<keyword evidence="9" id="KW-1185">Reference proteome</keyword>
<reference evidence="8 9" key="1">
    <citation type="submission" date="2016-10" db="EMBL/GenBank/DDBJ databases">
        <authorList>
            <person name="de Groot N.N."/>
        </authorList>
    </citation>
    <scope>NUCLEOTIDE SEQUENCE [LARGE SCALE GENOMIC DNA]</scope>
    <source>
        <strain evidence="8 9">WG14</strain>
    </source>
</reference>
<dbReference type="InterPro" id="IPR003740">
    <property type="entry name" value="YitT"/>
</dbReference>
<accession>A0A1G6JE62</accession>
<dbReference type="PIRSF" id="PIRSF006483">
    <property type="entry name" value="Membrane_protein_YitT"/>
    <property type="match status" value="1"/>
</dbReference>
<comment type="subcellular location">
    <subcellularLocation>
        <location evidence="1">Cell membrane</location>
        <topology evidence="1">Multi-pass membrane protein</topology>
    </subcellularLocation>
</comment>
<protein>
    <submittedName>
        <fullName evidence="8">Uncharacterized membrane-anchored protein YitT, contains DUF161 and DUF2179 domains</fullName>
    </submittedName>
</protein>
<evidence type="ECO:0000313" key="9">
    <source>
        <dbReference type="Proteomes" id="UP000199322"/>
    </source>
</evidence>
<dbReference type="GO" id="GO:0005886">
    <property type="term" value="C:plasma membrane"/>
    <property type="evidence" value="ECO:0007669"/>
    <property type="project" value="UniProtKB-SubCell"/>
</dbReference>
<dbReference type="PANTHER" id="PTHR33545:SF5">
    <property type="entry name" value="UPF0750 MEMBRANE PROTEIN YITT"/>
    <property type="match status" value="1"/>
</dbReference>
<dbReference type="InterPro" id="IPR051461">
    <property type="entry name" value="UPF0750_membrane"/>
</dbReference>
<dbReference type="PANTHER" id="PTHR33545">
    <property type="entry name" value="UPF0750 MEMBRANE PROTEIN YITT-RELATED"/>
    <property type="match status" value="1"/>
</dbReference>
<sequence length="287" mass="31283">MTFKTIKSYFLITVGIIINSLGWTAFLIPSKIVGGGFSGIGTILYYSMGIPVGVTLAVSNAVLILIAIRLIGAHFGIKTIYGIFLSSGAMLLFQSLITEPLVNDAFMATVLGGFLAGAGVGIFFYQGASSGGTDLIALIISKFRDIAPGRLLFMMDVVIIGSSYMVFQSLETIIYGFVAMAIAAYSIDMVIEGRKQSAQIFIISDEYDKISERLGKELRRGVTILNGKGWYTNKDKNIVMVIVRKNEIPWVLGIVHETDEKAFTSISNSMGVYGEGFETMKRKKKRS</sequence>
<dbReference type="AlphaFoldDB" id="A0A1G6JE62"/>
<name>A0A1G6JE62_9BACT</name>
<dbReference type="STRING" id="28234.SAMN04488588_0482"/>